<dbReference type="InParanoid" id="C7R983"/>
<dbReference type="AlphaFoldDB" id="C7R983"/>
<protein>
    <recommendedName>
        <fullName evidence="4">Lipoprotein</fullName>
    </recommendedName>
</protein>
<feature type="signal peptide" evidence="1">
    <location>
        <begin position="1"/>
        <end position="27"/>
    </location>
</feature>
<evidence type="ECO:0000313" key="2">
    <source>
        <dbReference type="EMBL" id="ACV27873.1"/>
    </source>
</evidence>
<dbReference type="RefSeq" id="WP_015781478.1">
    <property type="nucleotide sequence ID" value="NC_013166.1"/>
</dbReference>
<keyword evidence="3" id="KW-1185">Reference proteome</keyword>
<feature type="chain" id="PRO_5002983649" description="Lipoprotein" evidence="1">
    <location>
        <begin position="28"/>
        <end position="277"/>
    </location>
</feature>
<evidence type="ECO:0000256" key="1">
    <source>
        <dbReference type="SAM" id="SignalP"/>
    </source>
</evidence>
<gene>
    <name evidence="2" type="ordered locus">Kkor_2464</name>
</gene>
<keyword evidence="1" id="KW-0732">Signal</keyword>
<dbReference type="STRING" id="523791.Kkor_2464"/>
<dbReference type="PROSITE" id="PS51257">
    <property type="entry name" value="PROKAR_LIPOPROTEIN"/>
    <property type="match status" value="1"/>
</dbReference>
<name>C7R983_KANKD</name>
<dbReference type="KEGG" id="kko:Kkor_2464"/>
<organism evidence="2 3">
    <name type="scientific">Kangiella koreensis (strain DSM 16069 / JCM 12317 / KCTC 12182 / SW-125)</name>
    <dbReference type="NCBI Taxonomy" id="523791"/>
    <lineage>
        <taxon>Bacteria</taxon>
        <taxon>Pseudomonadati</taxon>
        <taxon>Pseudomonadota</taxon>
        <taxon>Gammaproteobacteria</taxon>
        <taxon>Kangiellales</taxon>
        <taxon>Kangiellaceae</taxon>
        <taxon>Kangiella</taxon>
    </lineage>
</organism>
<evidence type="ECO:0000313" key="3">
    <source>
        <dbReference type="Proteomes" id="UP000001231"/>
    </source>
</evidence>
<dbReference type="HOGENOM" id="CLU_1003915_0_0_6"/>
<evidence type="ECO:0008006" key="4">
    <source>
        <dbReference type="Google" id="ProtNLM"/>
    </source>
</evidence>
<dbReference type="EMBL" id="CP001707">
    <property type="protein sequence ID" value="ACV27873.1"/>
    <property type="molecule type" value="Genomic_DNA"/>
</dbReference>
<dbReference type="Proteomes" id="UP000001231">
    <property type="component" value="Chromosome"/>
</dbReference>
<accession>C7R983</accession>
<sequence length="277" mass="32205">MNTCTKVHFCMMISGLILCVMSVSACAKHVRPAENYSEQVTAELCNEVNRYQDWVLYHDQWVSDTFDSERYQWKVGRGYPVKESKFYQKTDYDKYSTETLMRLAQDGDKAANLELAQRYYYFSSGNLNSAEHFCYMAVVDGLSAMTSCMISSYGAKVAKQMAKDQSAQSERQLELRLVLLGWIDITKDFDDIFAQRFAEVIKPGYQRNDITDAMIENAARDIRKKLKSDRQNRKQYKETLSANVEQKMPELWRLLEQKKFDENIINGCLNESQYATQ</sequence>
<reference evidence="2 3" key="1">
    <citation type="journal article" date="2009" name="Stand. Genomic Sci.">
        <title>Complete genome sequence of Kangiella koreensis type strain (SW-125).</title>
        <authorList>
            <person name="Han C."/>
            <person name="Sikorski J."/>
            <person name="Lapidus A."/>
            <person name="Nolan M."/>
            <person name="Glavina Del Rio T."/>
            <person name="Tice H."/>
            <person name="Cheng J.F."/>
            <person name="Lucas S."/>
            <person name="Chen F."/>
            <person name="Copeland A."/>
            <person name="Ivanova N."/>
            <person name="Mavromatis K."/>
            <person name="Ovchinnikova G."/>
            <person name="Pati A."/>
            <person name="Bruce D."/>
            <person name="Goodwin L."/>
            <person name="Pitluck S."/>
            <person name="Chen A."/>
            <person name="Palaniappan K."/>
            <person name="Land M."/>
            <person name="Hauser L."/>
            <person name="Chang Y.J."/>
            <person name="Jeffries C.D."/>
            <person name="Chain P."/>
            <person name="Saunders E."/>
            <person name="Brettin T."/>
            <person name="Goker M."/>
            <person name="Tindall B.J."/>
            <person name="Bristow J."/>
            <person name="Eisen J.A."/>
            <person name="Markowitz V."/>
            <person name="Hugenholtz P."/>
            <person name="Kyrpides N.C."/>
            <person name="Klenk H.P."/>
            <person name="Detter J.C."/>
        </authorList>
    </citation>
    <scope>NUCLEOTIDE SEQUENCE [LARGE SCALE GENOMIC DNA]</scope>
    <source>
        <strain evidence="3">DSM 16069 / KCTC 12182 / SW-125</strain>
    </source>
</reference>
<proteinExistence type="predicted"/>